<accession>A0A8J6FFZ3</accession>
<gene>
    <name evidence="1" type="ORF">GDO78_006822</name>
</gene>
<dbReference type="AlphaFoldDB" id="A0A8J6FFZ3"/>
<sequence>MYWSHSSTFFVIFYSVSGSGNPLYYCFSPVLIHSSDFSNWLLFFYQHKPIVSCLSNDFDKPSKYDHPHNQIQ</sequence>
<name>A0A8J6FFZ3_ELECQ</name>
<proteinExistence type="predicted"/>
<dbReference type="Proteomes" id="UP000770717">
    <property type="component" value="Unassembled WGS sequence"/>
</dbReference>
<dbReference type="EMBL" id="WNTK01000003">
    <property type="protein sequence ID" value="KAG9486646.1"/>
    <property type="molecule type" value="Genomic_DNA"/>
</dbReference>
<reference evidence="1" key="1">
    <citation type="thesis" date="2020" institute="ProQuest LLC" country="789 East Eisenhower Parkway, Ann Arbor, MI, USA">
        <title>Comparative Genomics and Chromosome Evolution.</title>
        <authorList>
            <person name="Mudd A.B."/>
        </authorList>
    </citation>
    <scope>NUCLEOTIDE SEQUENCE</scope>
    <source>
        <strain evidence="1">HN-11 Male</strain>
        <tissue evidence="1">Kidney and liver</tissue>
    </source>
</reference>
<comment type="caution">
    <text evidence="1">The sequence shown here is derived from an EMBL/GenBank/DDBJ whole genome shotgun (WGS) entry which is preliminary data.</text>
</comment>
<protein>
    <submittedName>
        <fullName evidence="1">Uncharacterized protein</fullName>
    </submittedName>
</protein>
<evidence type="ECO:0000313" key="1">
    <source>
        <dbReference type="EMBL" id="KAG9486646.1"/>
    </source>
</evidence>
<evidence type="ECO:0000313" key="2">
    <source>
        <dbReference type="Proteomes" id="UP000770717"/>
    </source>
</evidence>
<organism evidence="1 2">
    <name type="scientific">Eleutherodactylus coqui</name>
    <name type="common">Puerto Rican coqui</name>
    <dbReference type="NCBI Taxonomy" id="57060"/>
    <lineage>
        <taxon>Eukaryota</taxon>
        <taxon>Metazoa</taxon>
        <taxon>Chordata</taxon>
        <taxon>Craniata</taxon>
        <taxon>Vertebrata</taxon>
        <taxon>Euteleostomi</taxon>
        <taxon>Amphibia</taxon>
        <taxon>Batrachia</taxon>
        <taxon>Anura</taxon>
        <taxon>Neobatrachia</taxon>
        <taxon>Hyloidea</taxon>
        <taxon>Eleutherodactylidae</taxon>
        <taxon>Eleutherodactylinae</taxon>
        <taxon>Eleutherodactylus</taxon>
        <taxon>Eleutherodactylus</taxon>
    </lineage>
</organism>
<keyword evidence="2" id="KW-1185">Reference proteome</keyword>